<dbReference type="Proteomes" id="UP000592181">
    <property type="component" value="Unassembled WGS sequence"/>
</dbReference>
<dbReference type="RefSeq" id="WP_343037009.1">
    <property type="nucleotide sequence ID" value="NZ_JACBZX010000001.1"/>
</dbReference>
<feature type="transmembrane region" description="Helical" evidence="8">
    <location>
        <begin position="20"/>
        <end position="40"/>
    </location>
</feature>
<dbReference type="PANTHER" id="PTHR32024">
    <property type="entry name" value="TRK SYSTEM POTASSIUM UPTAKE PROTEIN TRKG-RELATED"/>
    <property type="match status" value="1"/>
</dbReference>
<evidence type="ECO:0000256" key="1">
    <source>
        <dbReference type="ARBA" id="ARBA00004651"/>
    </source>
</evidence>
<evidence type="ECO:0000313" key="10">
    <source>
        <dbReference type="Proteomes" id="UP000592181"/>
    </source>
</evidence>
<evidence type="ECO:0000256" key="5">
    <source>
        <dbReference type="ARBA" id="ARBA00022989"/>
    </source>
</evidence>
<accession>A0A852X9L5</accession>
<keyword evidence="10" id="KW-1185">Reference proteome</keyword>
<feature type="transmembrane region" description="Helical" evidence="8">
    <location>
        <begin position="203"/>
        <end position="222"/>
    </location>
</feature>
<keyword evidence="5 8" id="KW-1133">Transmembrane helix</keyword>
<dbReference type="PANTHER" id="PTHR32024:SF1">
    <property type="entry name" value="KTR SYSTEM POTASSIUM UPTAKE PROTEIN B"/>
    <property type="match status" value="1"/>
</dbReference>
<evidence type="ECO:0000256" key="3">
    <source>
        <dbReference type="ARBA" id="ARBA00022475"/>
    </source>
</evidence>
<evidence type="ECO:0000256" key="8">
    <source>
        <dbReference type="SAM" id="Phobius"/>
    </source>
</evidence>
<evidence type="ECO:0000256" key="2">
    <source>
        <dbReference type="ARBA" id="ARBA00022448"/>
    </source>
</evidence>
<feature type="transmembrane region" description="Helical" evidence="8">
    <location>
        <begin position="234"/>
        <end position="257"/>
    </location>
</feature>
<proteinExistence type="predicted"/>
<dbReference type="Pfam" id="PF02386">
    <property type="entry name" value="TrkH"/>
    <property type="match status" value="2"/>
</dbReference>
<organism evidence="9 10">
    <name type="scientific">Janibacter alkaliphilus</name>
    <dbReference type="NCBI Taxonomy" id="1069963"/>
    <lineage>
        <taxon>Bacteria</taxon>
        <taxon>Bacillati</taxon>
        <taxon>Actinomycetota</taxon>
        <taxon>Actinomycetes</taxon>
        <taxon>Micrococcales</taxon>
        <taxon>Intrasporangiaceae</taxon>
        <taxon>Janibacter</taxon>
    </lineage>
</organism>
<name>A0A852X9L5_9MICO</name>
<feature type="transmembrane region" description="Helical" evidence="8">
    <location>
        <begin position="52"/>
        <end position="71"/>
    </location>
</feature>
<keyword evidence="7 8" id="KW-0472">Membrane</keyword>
<comment type="caution">
    <text evidence="9">The sequence shown here is derived from an EMBL/GenBank/DDBJ whole genome shotgun (WGS) entry which is preliminary data.</text>
</comment>
<evidence type="ECO:0000256" key="7">
    <source>
        <dbReference type="ARBA" id="ARBA00023136"/>
    </source>
</evidence>
<dbReference type="AlphaFoldDB" id="A0A852X9L5"/>
<keyword evidence="6" id="KW-0406">Ion transport</keyword>
<keyword evidence="4 8" id="KW-0812">Transmembrane</keyword>
<dbReference type="GO" id="GO:0030001">
    <property type="term" value="P:metal ion transport"/>
    <property type="evidence" value="ECO:0007669"/>
    <property type="project" value="UniProtKB-ARBA"/>
</dbReference>
<reference evidence="9 10" key="1">
    <citation type="submission" date="2020-07" db="EMBL/GenBank/DDBJ databases">
        <title>Sequencing the genomes of 1000 actinobacteria strains.</title>
        <authorList>
            <person name="Klenk H.-P."/>
        </authorList>
    </citation>
    <scope>NUCLEOTIDE SEQUENCE [LARGE SCALE GENOMIC DNA]</scope>
    <source>
        <strain evidence="9 10">DSM 24723</strain>
    </source>
</reference>
<gene>
    <name evidence="9" type="ORF">BJY28_001503</name>
</gene>
<dbReference type="GO" id="GO:0005886">
    <property type="term" value="C:plasma membrane"/>
    <property type="evidence" value="ECO:0007669"/>
    <property type="project" value="UniProtKB-SubCell"/>
</dbReference>
<dbReference type="InterPro" id="IPR003445">
    <property type="entry name" value="Cat_transpt"/>
</dbReference>
<evidence type="ECO:0000313" key="9">
    <source>
        <dbReference type="EMBL" id="NYG37034.1"/>
    </source>
</evidence>
<protein>
    <submittedName>
        <fullName evidence="9">Potassium uptake TrkH family protein</fullName>
    </submittedName>
</protein>
<evidence type="ECO:0000256" key="4">
    <source>
        <dbReference type="ARBA" id="ARBA00022692"/>
    </source>
</evidence>
<keyword evidence="3" id="KW-1003">Cell membrane</keyword>
<feature type="transmembrane region" description="Helical" evidence="8">
    <location>
        <begin position="359"/>
        <end position="380"/>
    </location>
</feature>
<sequence>MGHPRAVNSHLLNRLVANPARTVMLGFAGVIAVGTVLLALPVAAEPGQRTDLITALFTSTSATCVTGLVTVDTATHWSAFGEVVILVLIEIGGLGVMTAASLLLLAVGRRLGAASAALSSAESRAIPREEVREVIVTITRISAAVQVLVAASLAVRLATRYDLSPGEAAYSGVFHSISAYNNAGFGLREDSITPYAADPWVCVPLMVAVMLGGLGFPVLWHLRRRLLRPGQWSVHVMITVWGSVVLWVVGALVLALFEWHNPRTLGALDPGARLLTATFQSVAARTAGFNSVPIGDLHPESLLALDVLMFIGGGSAGTAGGLKITTFAVLGFVIWAELRGEPTVRTFHRRLPASIQRSALSVALLSVAVVVVATGALLVLTNATLDEVLFEAVSAFATVGMSTGLTTELPPAAELVVIALMFLGRLGPITLGAALALRTRPRRFEVPEERVTVG</sequence>
<feature type="transmembrane region" description="Helical" evidence="8">
    <location>
        <begin position="415"/>
        <end position="437"/>
    </location>
</feature>
<dbReference type="EMBL" id="JACBZX010000001">
    <property type="protein sequence ID" value="NYG37034.1"/>
    <property type="molecule type" value="Genomic_DNA"/>
</dbReference>
<evidence type="ECO:0000256" key="6">
    <source>
        <dbReference type="ARBA" id="ARBA00023065"/>
    </source>
</evidence>
<feature type="transmembrane region" description="Helical" evidence="8">
    <location>
        <begin position="307"/>
        <end position="338"/>
    </location>
</feature>
<keyword evidence="2" id="KW-0813">Transport</keyword>
<dbReference type="GO" id="GO:0008324">
    <property type="term" value="F:monoatomic cation transmembrane transporter activity"/>
    <property type="evidence" value="ECO:0007669"/>
    <property type="project" value="InterPro"/>
</dbReference>
<feature type="transmembrane region" description="Helical" evidence="8">
    <location>
        <begin position="83"/>
        <end position="107"/>
    </location>
</feature>
<comment type="subcellular location">
    <subcellularLocation>
        <location evidence="1">Cell membrane</location>
        <topology evidence="1">Multi-pass membrane protein</topology>
    </subcellularLocation>
</comment>